<dbReference type="Gene3D" id="3.10.10.10">
    <property type="entry name" value="HIV Type 1 Reverse Transcriptase, subunit A, domain 1"/>
    <property type="match status" value="1"/>
</dbReference>
<dbReference type="Gene3D" id="2.40.70.10">
    <property type="entry name" value="Acid Proteases"/>
    <property type="match status" value="1"/>
</dbReference>
<dbReference type="InterPro" id="IPR005162">
    <property type="entry name" value="Retrotrans_gag_dom"/>
</dbReference>
<feature type="domain" description="Retrotransposon gag" evidence="3">
    <location>
        <begin position="226"/>
        <end position="295"/>
    </location>
</feature>
<dbReference type="CDD" id="cd00303">
    <property type="entry name" value="retropepsin_like"/>
    <property type="match status" value="1"/>
</dbReference>
<dbReference type="InterPro" id="IPR021109">
    <property type="entry name" value="Peptidase_aspartic_dom_sf"/>
</dbReference>
<feature type="domain" description="Integrase zinc-binding" evidence="6">
    <location>
        <begin position="697"/>
        <end position="752"/>
    </location>
</feature>
<dbReference type="SUPFAM" id="SSF56672">
    <property type="entry name" value="DNA/RNA polymerases"/>
    <property type="match status" value="1"/>
</dbReference>
<dbReference type="Pfam" id="PF17919">
    <property type="entry name" value="RT_RNaseH_2"/>
    <property type="match status" value="1"/>
</dbReference>
<dbReference type="InterPro" id="IPR036397">
    <property type="entry name" value="RNaseH_sf"/>
</dbReference>
<dbReference type="Pfam" id="PF17921">
    <property type="entry name" value="Integrase_H2C2"/>
    <property type="match status" value="1"/>
</dbReference>
<dbReference type="InterPro" id="IPR043502">
    <property type="entry name" value="DNA/RNA_pol_sf"/>
</dbReference>
<keyword evidence="1" id="KW-0175">Coiled coil</keyword>
<evidence type="ECO:0000259" key="5">
    <source>
        <dbReference type="Pfam" id="PF17919"/>
    </source>
</evidence>
<dbReference type="Pfam" id="PF03732">
    <property type="entry name" value="Retrotrans_gag"/>
    <property type="match status" value="1"/>
</dbReference>
<dbReference type="Gene3D" id="3.30.420.10">
    <property type="entry name" value="Ribonuclease H-like superfamily/Ribonuclease H"/>
    <property type="match status" value="1"/>
</dbReference>
<evidence type="ECO:0000259" key="6">
    <source>
        <dbReference type="Pfam" id="PF17921"/>
    </source>
</evidence>
<dbReference type="InterPro" id="IPR041577">
    <property type="entry name" value="RT_RNaseH_2"/>
</dbReference>
<dbReference type="Gene3D" id="3.30.70.270">
    <property type="match status" value="1"/>
</dbReference>
<dbReference type="SUPFAM" id="SSF53098">
    <property type="entry name" value="Ribonuclease H-like"/>
    <property type="match status" value="1"/>
</dbReference>
<dbReference type="InterPro" id="IPR043128">
    <property type="entry name" value="Rev_trsase/Diguanyl_cyclase"/>
</dbReference>
<reference evidence="7" key="1">
    <citation type="journal article" date="2019" name="Sci. Rep.">
        <title>Draft genome of Tanacetum cinerariifolium, the natural source of mosquito coil.</title>
        <authorList>
            <person name="Yamashiro T."/>
            <person name="Shiraishi A."/>
            <person name="Satake H."/>
            <person name="Nakayama K."/>
        </authorList>
    </citation>
    <scope>NUCLEOTIDE SEQUENCE</scope>
</reference>
<feature type="domain" description="Reverse transcriptase/retrotransposon-derived protein RNase H-like" evidence="5">
    <location>
        <begin position="612"/>
        <end position="673"/>
    </location>
</feature>
<dbReference type="InterPro" id="IPR041588">
    <property type="entry name" value="Integrase_H2C2"/>
</dbReference>
<evidence type="ECO:0000259" key="4">
    <source>
        <dbReference type="Pfam" id="PF07727"/>
    </source>
</evidence>
<dbReference type="InterPro" id="IPR013103">
    <property type="entry name" value="RVT_2"/>
</dbReference>
<proteinExistence type="predicted"/>
<feature type="compositionally biased region" description="Acidic residues" evidence="2">
    <location>
        <begin position="191"/>
        <end position="209"/>
    </location>
</feature>
<feature type="coiled-coil region" evidence="1">
    <location>
        <begin position="919"/>
        <end position="967"/>
    </location>
</feature>
<dbReference type="InterPro" id="IPR012337">
    <property type="entry name" value="RNaseH-like_sf"/>
</dbReference>
<gene>
    <name evidence="7" type="ORF">Tci_215999</name>
</gene>
<comment type="caution">
    <text evidence="7">The sequence shown here is derived from an EMBL/GenBank/DDBJ whole genome shotgun (WGS) entry which is preliminary data.</text>
</comment>
<feature type="region of interest" description="Disordered" evidence="2">
    <location>
        <begin position="1"/>
        <end position="20"/>
    </location>
</feature>
<accession>A0A699H203</accession>
<dbReference type="EMBL" id="BKCJ010058451">
    <property type="protein sequence ID" value="GEW44023.1"/>
    <property type="molecule type" value="Genomic_DNA"/>
</dbReference>
<dbReference type="CDD" id="cd09272">
    <property type="entry name" value="RNase_HI_RT_Ty1"/>
    <property type="match status" value="1"/>
</dbReference>
<feature type="compositionally biased region" description="Acidic residues" evidence="2">
    <location>
        <begin position="1"/>
        <end position="19"/>
    </location>
</feature>
<feature type="region of interest" description="Disordered" evidence="2">
    <location>
        <begin position="184"/>
        <end position="226"/>
    </location>
</feature>
<dbReference type="GO" id="GO:0003676">
    <property type="term" value="F:nucleic acid binding"/>
    <property type="evidence" value="ECO:0007669"/>
    <property type="project" value="InterPro"/>
</dbReference>
<evidence type="ECO:0000313" key="7">
    <source>
        <dbReference type="EMBL" id="GEW44023.1"/>
    </source>
</evidence>
<feature type="domain" description="Reverse transcriptase Ty1/copia-type" evidence="4">
    <location>
        <begin position="1488"/>
        <end position="1558"/>
    </location>
</feature>
<evidence type="ECO:0000256" key="2">
    <source>
        <dbReference type="SAM" id="MobiDB-lite"/>
    </source>
</evidence>
<organism evidence="7">
    <name type="scientific">Tanacetum cinerariifolium</name>
    <name type="common">Dalmatian daisy</name>
    <name type="synonym">Chrysanthemum cinerariifolium</name>
    <dbReference type="NCBI Taxonomy" id="118510"/>
    <lineage>
        <taxon>Eukaryota</taxon>
        <taxon>Viridiplantae</taxon>
        <taxon>Streptophyta</taxon>
        <taxon>Embryophyta</taxon>
        <taxon>Tracheophyta</taxon>
        <taxon>Spermatophyta</taxon>
        <taxon>Magnoliopsida</taxon>
        <taxon>eudicotyledons</taxon>
        <taxon>Gunneridae</taxon>
        <taxon>Pentapetalae</taxon>
        <taxon>asterids</taxon>
        <taxon>campanulids</taxon>
        <taxon>Asterales</taxon>
        <taxon>Asteraceae</taxon>
        <taxon>Asteroideae</taxon>
        <taxon>Anthemideae</taxon>
        <taxon>Anthemidinae</taxon>
        <taxon>Tanacetum</taxon>
    </lineage>
</organism>
<protein>
    <submittedName>
        <fullName evidence="7">Uncharacterized mitochondrial protein AtMg00810-like</fullName>
    </submittedName>
</protein>
<dbReference type="PANTHER" id="PTHR11439:SF483">
    <property type="entry name" value="PEPTIDE SYNTHASE GLIP-LIKE, PUTATIVE (AFU_ORTHOLOGUE AFUA_3G12920)-RELATED"/>
    <property type="match status" value="1"/>
</dbReference>
<name>A0A699H203_TANCI</name>
<sequence>MEEEDVEELKEEEDKEEEEIVAKDKAEIIYPYDKEDLNNRPPLASDDESEFAPSLIPVFDAENRPVPPVIYFSSTYQRGESSSAREILKDIGEVYLFGYVPLTIGTAMKHIRRLNEQMRKRAEVDEMIVKKIDRSDLRIRMVGRDAISLDGTVRECQANVSKVISIMKSMSLEFDRARNVAMADDDIKPDDVEDDDVEDDDDMDDDAADPSDSQSSEPCGSPLANKKSWDDLKRIMLEEFCPEEEISRMKDELRHSRLKDNDIAAYTNRFNELVLLCYDVVPSTKKKIGQYIKGLPSYIKATGANAELIKACYKCRDKNHLVNSDLCPERKKQGGRNASGHVYAMRDVGQAQGPNLVTERISTSYEVELADGRIVSTTTILKGCTLNLGNHLFKIDLMPIKLGTFDFIIGMDWLVAFDVVLICDKKEVDIPVKNRTLLVKVDFRVDLMSGAAPIAHAPYRLAPSDMKELSEQLKELLEKGFIRPSSSPWGALVLFVKKKDGSFRMCIDYWELNKLTVKNRYPLPIINNLFNQLKVQVYIQKLIYVRGIINFAFEKRIFPSPLFERDTVILNSNEGVHIDLVKIKAIKNWPAPTLPTEVRQFMGLAGIRVGADEDEAFQKPKQDLSFALILALLEGPDDFVVYCDASLKGFGAVLMQRDKALPIWYEICYVHRSQEYTIYLRPKRAKYEATAMDRTIKLRDLIMNESHKSKYSIHTGSDKMYQDMKKLYWWLNIKSDIATCVSKCLTCSKVKVEHQRLSGLLQRPEIPDGKWEHITMDFVMVLPRTPSGYDSIWVIVDRLTKLAHFLPIRKADSMEKLTRLYPKEVVCRKPKRKNTQVPQHSGFIEHVVDEAVYKELDNRLATPNEASFLGTTSGGGPKCQKAIGDTIAQTRFENVSKQSNDSLLARGNTLQSDEDTLKLSELMELCTNLQTRVLDLEKTKTTQALEIDSLKRRVKKLEKKQRLRTNKLKRLYDVGLTARVDSFEDDAKMFDVCDLHGEEVFVEKEVADKEVNVAGEINVARIATTDSVQKVEDDKETAELKQLMEFIPHEEEVENNSIPLVVMSSRIVDWKIYKEGKKSYHQIIRADGNSKIYMINPFKNTRKEKFVPNKPINVSVRTNPITVPQPHVITKKVVNSDSNGFSSIGVDIATKIRRLHPRRNTKNDRVPFASKSSHIKNKEVEVEELHRTLLLSKNTKHMSFEYNNIKLAIRNDKSEVVCVMCKQCLITTNHDGRSKYMPKNLNLLINFVWKFLGTVLFGNDHVASLQPKDKEIMETINVTFDELSAMAFKQIILKPWLQSMTSRHISSGLDLPYDPSTITTQKLTEADSVPTSTNSSSQAVNFPNTSQDFDKLKTQQHVQNQPVTIAGNVSNVMFDNNTFVNSFATPSTSVAESASLQYLDPSNMYTFYQQYPHEYPWTKDYPLEQVIEEPPRLVLTRNQLRTDGDMCMYALTVSTMEPKNVKEAINDPVWIESMQEEIFRFKSLMYGYFEESFASIARMEAIRIFLAYVAKKSFTMFQMDVKTAFLHGTLKEDVYVCQPKGFIDVDHPSHVYKLKQSHFFKGTIDLTLFIWRFTDDILVYQAKPTDKHLKEVKRIFRYLQGTVNMGLWYTKDYGFELTGFSYDDYAGCKHTFNSTSGGSQFLCEKLVSWSSKKQDYTTLSPQKQNMYLYPLAVPKTDYELVDLFTKSLPVDRFYYLARFLVQIRVRNPEKYGMESCDPVGTPMEIKDKLDIYLNRTPVDATKYHSMIGALMYLTSSRPNIVHATCLCARYQAKPTDKHLKEVKRIFHYLQGTINTGLWYSKDSGFELTGFSDADYAGCKETFKSTSGGAQFLGEKLVSWSSKKQDCTALSTTEAEYVSLSAFCAQVLWMRT</sequence>
<evidence type="ECO:0000256" key="1">
    <source>
        <dbReference type="SAM" id="Coils"/>
    </source>
</evidence>
<dbReference type="Gene3D" id="1.10.340.70">
    <property type="match status" value="1"/>
</dbReference>
<dbReference type="PANTHER" id="PTHR11439">
    <property type="entry name" value="GAG-POL-RELATED RETROTRANSPOSON"/>
    <property type="match status" value="1"/>
</dbReference>
<dbReference type="Pfam" id="PF08284">
    <property type="entry name" value="RVP_2"/>
    <property type="match status" value="1"/>
</dbReference>
<evidence type="ECO:0000259" key="3">
    <source>
        <dbReference type="Pfam" id="PF03732"/>
    </source>
</evidence>
<dbReference type="Pfam" id="PF07727">
    <property type="entry name" value="RVT_2"/>
    <property type="match status" value="1"/>
</dbReference>